<dbReference type="SUPFAM" id="SSF52266">
    <property type="entry name" value="SGNH hydrolase"/>
    <property type="match status" value="1"/>
</dbReference>
<feature type="domain" description="BD-FAE-like" evidence="2">
    <location>
        <begin position="494"/>
        <end position="588"/>
    </location>
</feature>
<dbReference type="PANTHER" id="PTHR43784:SF2">
    <property type="entry name" value="GDSL-LIKE LIPASE_ACYLHYDROLASE, PUTATIVE (AFU_ORTHOLOGUE AFUA_2G00820)-RELATED"/>
    <property type="match status" value="1"/>
</dbReference>
<dbReference type="Gene3D" id="3.40.50.1820">
    <property type="entry name" value="alpha/beta hydrolase"/>
    <property type="match status" value="1"/>
</dbReference>
<keyword evidence="4" id="KW-1185">Reference proteome</keyword>
<evidence type="ECO:0000313" key="3">
    <source>
        <dbReference type="EMBL" id="CRZ33943.1"/>
    </source>
</evidence>
<protein>
    <submittedName>
        <fullName evidence="3">Uncharacterized protein</fullName>
    </submittedName>
</protein>
<reference evidence="3 4" key="1">
    <citation type="submission" date="2015-06" db="EMBL/GenBank/DDBJ databases">
        <authorList>
            <person name="Wibberg Daniel"/>
        </authorList>
    </citation>
    <scope>NUCLEOTIDE SEQUENCE [LARGE SCALE GENOMIC DNA]</scope>
    <source>
        <strain evidence="3 4">T3/55T</strain>
    </source>
</reference>
<dbReference type="InterPro" id="IPR049492">
    <property type="entry name" value="BD-FAE-like_dom"/>
</dbReference>
<dbReference type="Pfam" id="PF13472">
    <property type="entry name" value="Lipase_GDSL_2"/>
    <property type="match status" value="1"/>
</dbReference>
<organism evidence="3 4">
    <name type="scientific">Herbinix hemicellulosilytica</name>
    <dbReference type="NCBI Taxonomy" id="1564487"/>
    <lineage>
        <taxon>Bacteria</taxon>
        <taxon>Bacillati</taxon>
        <taxon>Bacillota</taxon>
        <taxon>Clostridia</taxon>
        <taxon>Lachnospirales</taxon>
        <taxon>Lachnospiraceae</taxon>
        <taxon>Herbinix</taxon>
    </lineage>
</organism>
<dbReference type="SUPFAM" id="SSF53474">
    <property type="entry name" value="alpha/beta-Hydrolases"/>
    <property type="match status" value="1"/>
</dbReference>
<dbReference type="OrthoDB" id="1828825at2"/>
<proteinExistence type="predicted"/>
<feature type="domain" description="SGNH hydrolase-type esterase" evidence="1">
    <location>
        <begin position="184"/>
        <end position="376"/>
    </location>
</feature>
<gene>
    <name evidence="3" type="ORF">HHT355_0740</name>
</gene>
<sequence>MKQWKLTWGYVPITYDTELGVLENVTQHVVIKNNLNGEKIRLKFTNIGNDSELIMEKVVVCKRNRLTGILSDGVTITRNNKEKIILKPDEECWSDEIKWNVLAIDDLEIFTYFKEKTVVKTACLTWSTEIWNSNLYEGDVQEGKKLDYKDVFPFLGSNIYSGRCLVGFSRVALYSDADVKTVALFGDSITHMSYYSDPLTKMLYRRLPGQVTVINGGIGGNRLIADAPYVEAMPGHGKLFGKAGIERFEKDIYEDTTPDIIFCMEGVNDCTHSFVFKEDKIPTGEDLWNGLEKIINIAHSKGSKVYISTVMPFGCYNEPFREAAEQIRQDFNARIRSQNSADGLIDLDELMRKEDDIHFMKDGMHFGDGVHPNAEGGKVIASALLLKILGESMDFRKEQHLAIPLFENPIDYPVETLADMVRLVFKIRDCKDPAEKEKMQHKFVELRNMLQNTYEVKAPVYLWPDGKIPGFNEYTHNDDYEYAHDPDFKPYLLEVLLPENIKPKGAMITIAGGEHGMNVVSECYQICKNFNDRGYQCFILVGRPNRRPWKGQECGVDVTRAIRYVRANAEKYRIKENQIVLTGFSNGGIAIEQCIQYYSGKQQVKDIFTDYEPDELDKYSATPDAQICVYGPRHKGTKFDYTNVVYPPTFFAVGRMDFAAIENLNAVYFDLCQRKIPVEIHTFSGHPHGYAGWKIIDGKGNQNFDLWEPLADHFIQDVFSKNRY</sequence>
<dbReference type="Gene3D" id="3.40.50.1110">
    <property type="entry name" value="SGNH hydrolase"/>
    <property type="match status" value="1"/>
</dbReference>
<dbReference type="PANTHER" id="PTHR43784">
    <property type="entry name" value="GDSL-LIKE LIPASE/ACYLHYDROLASE, PUTATIVE (AFU_ORTHOLOGUE AFUA_2G00820)-RELATED"/>
    <property type="match status" value="1"/>
</dbReference>
<dbReference type="EMBL" id="CVTD020000010">
    <property type="protein sequence ID" value="CRZ33943.1"/>
    <property type="molecule type" value="Genomic_DNA"/>
</dbReference>
<dbReference type="Proteomes" id="UP000236497">
    <property type="component" value="Unassembled WGS sequence"/>
</dbReference>
<evidence type="ECO:0000259" key="1">
    <source>
        <dbReference type="Pfam" id="PF13472"/>
    </source>
</evidence>
<dbReference type="AlphaFoldDB" id="A0A0H5SUF0"/>
<name>A0A0H5SUF0_HERHM</name>
<dbReference type="InterPro" id="IPR053140">
    <property type="entry name" value="GDSL_Rv0518-like"/>
</dbReference>
<dbReference type="Pfam" id="PF20434">
    <property type="entry name" value="BD-FAE"/>
    <property type="match status" value="1"/>
</dbReference>
<dbReference type="InterPro" id="IPR013830">
    <property type="entry name" value="SGNH_hydro"/>
</dbReference>
<dbReference type="InterPro" id="IPR036514">
    <property type="entry name" value="SGNH_hydro_sf"/>
</dbReference>
<dbReference type="InterPro" id="IPR029058">
    <property type="entry name" value="AB_hydrolase_fold"/>
</dbReference>
<accession>A0A0H5SUF0</accession>
<evidence type="ECO:0000259" key="2">
    <source>
        <dbReference type="Pfam" id="PF20434"/>
    </source>
</evidence>
<evidence type="ECO:0000313" key="4">
    <source>
        <dbReference type="Proteomes" id="UP000236497"/>
    </source>
</evidence>
<dbReference type="RefSeq" id="WP_103202078.1">
    <property type="nucleotide sequence ID" value="NZ_CVTD020000010.1"/>
</dbReference>